<feature type="transmembrane region" description="Helical" evidence="1">
    <location>
        <begin position="300"/>
        <end position="319"/>
    </location>
</feature>
<reference evidence="2" key="1">
    <citation type="submission" date="2020-10" db="EMBL/GenBank/DDBJ databases">
        <authorList>
            <person name="Kikuchi T."/>
        </authorList>
    </citation>
    <scope>NUCLEOTIDE SEQUENCE</scope>
    <source>
        <strain evidence="2">NKZ352</strain>
    </source>
</reference>
<feature type="transmembrane region" description="Helical" evidence="1">
    <location>
        <begin position="45"/>
        <end position="67"/>
    </location>
</feature>
<feature type="transmembrane region" description="Helical" evidence="1">
    <location>
        <begin position="135"/>
        <end position="158"/>
    </location>
</feature>
<evidence type="ECO:0000313" key="2">
    <source>
        <dbReference type="EMBL" id="CAD6193781.1"/>
    </source>
</evidence>
<comment type="caution">
    <text evidence="2">The sequence shown here is derived from an EMBL/GenBank/DDBJ whole genome shotgun (WGS) entry which is preliminary data.</text>
</comment>
<dbReference type="AlphaFoldDB" id="A0A8S1HHD1"/>
<evidence type="ECO:0008006" key="4">
    <source>
        <dbReference type="Google" id="ProtNLM"/>
    </source>
</evidence>
<dbReference type="PANTHER" id="PTHR45907:SF1">
    <property type="entry name" value="SERPENTINE RECEPTOR, CLASS J"/>
    <property type="match status" value="1"/>
</dbReference>
<protein>
    <recommendedName>
        <fullName evidence="4">G-protein coupled receptors family 1 profile domain-containing protein</fullName>
    </recommendedName>
</protein>
<keyword evidence="3" id="KW-1185">Reference proteome</keyword>
<feature type="transmembrane region" description="Helical" evidence="1">
    <location>
        <begin position="93"/>
        <end position="115"/>
    </location>
</feature>
<keyword evidence="1" id="KW-0812">Transmembrane</keyword>
<dbReference type="Pfam" id="PF10319">
    <property type="entry name" value="7TM_GPCR_Srj"/>
    <property type="match status" value="3"/>
</dbReference>
<dbReference type="Proteomes" id="UP000835052">
    <property type="component" value="Unassembled WGS sequence"/>
</dbReference>
<evidence type="ECO:0000256" key="1">
    <source>
        <dbReference type="SAM" id="Phobius"/>
    </source>
</evidence>
<dbReference type="PANTHER" id="PTHR45907">
    <property type="entry name" value="SERPENTINE RECEPTOR, CLASS J"/>
    <property type="match status" value="1"/>
</dbReference>
<evidence type="ECO:0000313" key="3">
    <source>
        <dbReference type="Proteomes" id="UP000835052"/>
    </source>
</evidence>
<organism evidence="2 3">
    <name type="scientific">Caenorhabditis auriculariae</name>
    <dbReference type="NCBI Taxonomy" id="2777116"/>
    <lineage>
        <taxon>Eukaryota</taxon>
        <taxon>Metazoa</taxon>
        <taxon>Ecdysozoa</taxon>
        <taxon>Nematoda</taxon>
        <taxon>Chromadorea</taxon>
        <taxon>Rhabditida</taxon>
        <taxon>Rhabditina</taxon>
        <taxon>Rhabditomorpha</taxon>
        <taxon>Rhabditoidea</taxon>
        <taxon>Rhabditidae</taxon>
        <taxon>Peloderinae</taxon>
        <taxon>Caenorhabditis</taxon>
    </lineage>
</organism>
<accession>A0A8S1HHD1</accession>
<feature type="transmembrane region" description="Helical" evidence="1">
    <location>
        <begin position="271"/>
        <end position="288"/>
    </location>
</feature>
<dbReference type="SUPFAM" id="SSF81321">
    <property type="entry name" value="Family A G protein-coupled receptor-like"/>
    <property type="match status" value="1"/>
</dbReference>
<feature type="transmembrane region" description="Helical" evidence="1">
    <location>
        <begin position="12"/>
        <end position="33"/>
    </location>
</feature>
<proteinExistence type="predicted"/>
<sequence length="396" mass="45456">MPEVDVGIVAKWLPRLFCLLSFIFNPLLIYLVVTQNKCKIGPYRQFLVCFALFDMTYSAVDVLVGMASHHYKYSFSVFVSHGRLVDNPTAGRIGLIVRCSFVCLSYGILEIHFIYRYIILCRPKLIHWFTQPLNIVGWFLFWLSFGIYWGIAMSLAYLDEEDVEYLRESFRVSYDVNIDDIGILGIRFNNIYTIPMLSAFPFCDPIAIIAIFAEYRAYILRIFGIKTAVKRVQFSTSQPTSSFQLTEYTTYFSYQMAEIDVGFVAKWLPRLFCILSFMFNPLLIYLVITQNKCKIGPYRQLLVCFALFDMTYSIVDVLVGMASHQYESSYSLFVSHGPLFEIDNSLNNSTISAAAKRVHRQLFLALIAQTAIPLLVSFLPCVIIWYTPLFGVNLGG</sequence>
<name>A0A8S1HHD1_9PELO</name>
<feature type="transmembrane region" description="Helical" evidence="1">
    <location>
        <begin position="362"/>
        <end position="386"/>
    </location>
</feature>
<feature type="transmembrane region" description="Helical" evidence="1">
    <location>
        <begin position="191"/>
        <end position="213"/>
    </location>
</feature>
<dbReference type="EMBL" id="CAJGYM010000038">
    <property type="protein sequence ID" value="CAD6193781.1"/>
    <property type="molecule type" value="Genomic_DNA"/>
</dbReference>
<keyword evidence="1" id="KW-1133">Transmembrane helix</keyword>
<gene>
    <name evidence="2" type="ORF">CAUJ_LOCUS9700</name>
</gene>
<dbReference type="InterPro" id="IPR019423">
    <property type="entry name" value="7TM_GPCR_serpentine_rcpt_Srj"/>
</dbReference>
<keyword evidence="1" id="KW-0472">Membrane</keyword>